<sequence length="372" mass="39391">MNTATPAAAASLAAPRLAAPRLDVRSLSTSFATEGGRIQSVSDVSFQILPGQTLALVGESGSGKSVTSLSLMGLHAKTSQAQVQGQARFVQRDGRTVDLLSLDAKSLRALRGNELAMVFQEPMTSLNPVLTVGEQIAESVRLHKGLGKAAALAHAQRMLELVEIPAAAQRVHEYPHQLSGGMRQRVMIALAMACDPSLLIADEPTTALDVTIQAQILALMGRLQKETGMSILFVTHNLGVVAQYADAIAVMYAGRIVETASVHALFAAPQHPYTQSLLGCLPGMARQRELAEAAELRAGGKPAFVGRRRLDAIPGQVSSPLSPPPGCAFAPRCSKRLNACEQAMPGLETWRTGNDAQPSERQVRCIRAGEAA</sequence>
<keyword evidence="4" id="KW-1003">Cell membrane</keyword>
<evidence type="ECO:0000313" key="9">
    <source>
        <dbReference type="EMBL" id="MCD2167945.1"/>
    </source>
</evidence>
<dbReference type="PANTHER" id="PTHR43297">
    <property type="entry name" value="OLIGOPEPTIDE TRANSPORT ATP-BINDING PROTEIN APPD"/>
    <property type="match status" value="1"/>
</dbReference>
<comment type="caution">
    <text evidence="9">The sequence shown here is derived from an EMBL/GenBank/DDBJ whole genome shotgun (WGS) entry which is preliminary data.</text>
</comment>
<protein>
    <submittedName>
        <fullName evidence="9">ABC transporter ATP-binding protein</fullName>
    </submittedName>
</protein>
<gene>
    <name evidence="9" type="ORF">LPW39_22740</name>
</gene>
<evidence type="ECO:0000313" key="10">
    <source>
        <dbReference type="Proteomes" id="UP001199260"/>
    </source>
</evidence>
<dbReference type="InterPro" id="IPR017871">
    <property type="entry name" value="ABC_transporter-like_CS"/>
</dbReference>
<dbReference type="AlphaFoldDB" id="A0AAW4Y240"/>
<dbReference type="CDD" id="cd03257">
    <property type="entry name" value="ABC_NikE_OppD_transporters"/>
    <property type="match status" value="1"/>
</dbReference>
<dbReference type="EMBL" id="JAJNCT010000034">
    <property type="protein sequence ID" value="MCD2167945.1"/>
    <property type="molecule type" value="Genomic_DNA"/>
</dbReference>
<dbReference type="RefSeq" id="WP_230780972.1">
    <property type="nucleotide sequence ID" value="NZ_JAJNCT010000034.1"/>
</dbReference>
<dbReference type="InterPro" id="IPR003439">
    <property type="entry name" value="ABC_transporter-like_ATP-bd"/>
</dbReference>
<dbReference type="GO" id="GO:0015833">
    <property type="term" value="P:peptide transport"/>
    <property type="evidence" value="ECO:0007669"/>
    <property type="project" value="InterPro"/>
</dbReference>
<dbReference type="SUPFAM" id="SSF52540">
    <property type="entry name" value="P-loop containing nucleoside triphosphate hydrolases"/>
    <property type="match status" value="1"/>
</dbReference>
<keyword evidence="10" id="KW-1185">Reference proteome</keyword>
<comment type="similarity">
    <text evidence="2">Belongs to the ABC transporter superfamily.</text>
</comment>
<comment type="subcellular location">
    <subcellularLocation>
        <location evidence="1">Cell inner membrane</location>
        <topology evidence="1">Peripheral membrane protein</topology>
    </subcellularLocation>
</comment>
<feature type="domain" description="ABC transporter" evidence="8">
    <location>
        <begin position="24"/>
        <end position="278"/>
    </location>
</feature>
<dbReference type="GO" id="GO:0016887">
    <property type="term" value="F:ATP hydrolysis activity"/>
    <property type="evidence" value="ECO:0007669"/>
    <property type="project" value="InterPro"/>
</dbReference>
<dbReference type="InterPro" id="IPR050388">
    <property type="entry name" value="ABC_Ni/Peptide_Import"/>
</dbReference>
<dbReference type="PROSITE" id="PS50893">
    <property type="entry name" value="ABC_TRANSPORTER_2"/>
    <property type="match status" value="1"/>
</dbReference>
<name>A0AAW4Y240_9BURK</name>
<dbReference type="Pfam" id="PF00005">
    <property type="entry name" value="ABC_tran"/>
    <property type="match status" value="1"/>
</dbReference>
<keyword evidence="5" id="KW-0547">Nucleotide-binding</keyword>
<evidence type="ECO:0000259" key="8">
    <source>
        <dbReference type="PROSITE" id="PS50893"/>
    </source>
</evidence>
<dbReference type="PROSITE" id="PS00211">
    <property type="entry name" value="ABC_TRANSPORTER_1"/>
    <property type="match status" value="1"/>
</dbReference>
<evidence type="ECO:0000256" key="5">
    <source>
        <dbReference type="ARBA" id="ARBA00022741"/>
    </source>
</evidence>
<keyword evidence="6 9" id="KW-0067">ATP-binding</keyword>
<dbReference type="FunFam" id="3.40.50.300:FF:000016">
    <property type="entry name" value="Oligopeptide ABC transporter ATP-binding component"/>
    <property type="match status" value="1"/>
</dbReference>
<dbReference type="GO" id="GO:0005886">
    <property type="term" value="C:plasma membrane"/>
    <property type="evidence" value="ECO:0007669"/>
    <property type="project" value="UniProtKB-SubCell"/>
</dbReference>
<organism evidence="9 10">
    <name type="scientific">Comamonas koreensis</name>
    <dbReference type="NCBI Taxonomy" id="160825"/>
    <lineage>
        <taxon>Bacteria</taxon>
        <taxon>Pseudomonadati</taxon>
        <taxon>Pseudomonadota</taxon>
        <taxon>Betaproteobacteria</taxon>
        <taxon>Burkholderiales</taxon>
        <taxon>Comamonadaceae</taxon>
        <taxon>Comamonas</taxon>
    </lineage>
</organism>
<keyword evidence="7" id="KW-0472">Membrane</keyword>
<evidence type="ECO:0000256" key="4">
    <source>
        <dbReference type="ARBA" id="ARBA00022475"/>
    </source>
</evidence>
<dbReference type="PANTHER" id="PTHR43297:SF2">
    <property type="entry name" value="DIPEPTIDE TRANSPORT ATP-BINDING PROTEIN DPPD"/>
    <property type="match status" value="1"/>
</dbReference>
<evidence type="ECO:0000256" key="3">
    <source>
        <dbReference type="ARBA" id="ARBA00022448"/>
    </source>
</evidence>
<evidence type="ECO:0000256" key="2">
    <source>
        <dbReference type="ARBA" id="ARBA00005417"/>
    </source>
</evidence>
<dbReference type="NCBIfam" id="TIGR01727">
    <property type="entry name" value="oligo_HPY"/>
    <property type="match status" value="1"/>
</dbReference>
<dbReference type="InterPro" id="IPR027417">
    <property type="entry name" value="P-loop_NTPase"/>
</dbReference>
<dbReference type="GO" id="GO:0005524">
    <property type="term" value="F:ATP binding"/>
    <property type="evidence" value="ECO:0007669"/>
    <property type="project" value="UniProtKB-KW"/>
</dbReference>
<evidence type="ECO:0000256" key="1">
    <source>
        <dbReference type="ARBA" id="ARBA00004417"/>
    </source>
</evidence>
<dbReference type="SMART" id="SM00382">
    <property type="entry name" value="AAA"/>
    <property type="match status" value="1"/>
</dbReference>
<evidence type="ECO:0000256" key="7">
    <source>
        <dbReference type="ARBA" id="ARBA00023136"/>
    </source>
</evidence>
<accession>A0AAW4Y240</accession>
<dbReference type="Proteomes" id="UP001199260">
    <property type="component" value="Unassembled WGS sequence"/>
</dbReference>
<dbReference type="Pfam" id="PF08352">
    <property type="entry name" value="oligo_HPY"/>
    <property type="match status" value="2"/>
</dbReference>
<reference evidence="9 10" key="1">
    <citation type="submission" date="2021-11" db="EMBL/GenBank/DDBJ databases">
        <title>Genome sequence.</title>
        <authorList>
            <person name="Sun Q."/>
        </authorList>
    </citation>
    <scope>NUCLEOTIDE SEQUENCE [LARGE SCALE GENOMIC DNA]</scope>
    <source>
        <strain evidence="9 10">KCTC 12005</strain>
    </source>
</reference>
<keyword evidence="3" id="KW-0813">Transport</keyword>
<evidence type="ECO:0000256" key="6">
    <source>
        <dbReference type="ARBA" id="ARBA00022840"/>
    </source>
</evidence>
<dbReference type="Gene3D" id="3.40.50.300">
    <property type="entry name" value="P-loop containing nucleotide triphosphate hydrolases"/>
    <property type="match status" value="1"/>
</dbReference>
<dbReference type="GO" id="GO:0055085">
    <property type="term" value="P:transmembrane transport"/>
    <property type="evidence" value="ECO:0007669"/>
    <property type="project" value="UniProtKB-ARBA"/>
</dbReference>
<proteinExistence type="inferred from homology"/>
<dbReference type="InterPro" id="IPR013563">
    <property type="entry name" value="Oligopep_ABC_C"/>
</dbReference>
<dbReference type="InterPro" id="IPR003593">
    <property type="entry name" value="AAA+_ATPase"/>
</dbReference>